<dbReference type="AlphaFoldDB" id="A0A897MMS7"/>
<dbReference type="Gene3D" id="3.40.50.12230">
    <property type="match status" value="1"/>
</dbReference>
<evidence type="ECO:0000313" key="3">
    <source>
        <dbReference type="Proteomes" id="UP000663586"/>
    </source>
</evidence>
<dbReference type="Proteomes" id="UP000663586">
    <property type="component" value="Chromosome"/>
</dbReference>
<dbReference type="RefSeq" id="WP_238478823.1">
    <property type="nucleotide sequence ID" value="NZ_CP064786.1"/>
</dbReference>
<gene>
    <name evidence="2" type="primary">purN</name>
    <name evidence="2" type="ORF">AArcS_0483</name>
</gene>
<protein>
    <submittedName>
        <fullName evidence="2">Folate-dependent phosphoribosylglycinamide formyltransferase PurN</fullName>
    </submittedName>
</protein>
<dbReference type="GeneID" id="70683864"/>
<dbReference type="PANTHER" id="PTHR11138">
    <property type="entry name" value="METHIONYL-TRNA FORMYLTRANSFERASE"/>
    <property type="match status" value="1"/>
</dbReference>
<evidence type="ECO:0000313" key="2">
    <source>
        <dbReference type="EMBL" id="QSG01712.1"/>
    </source>
</evidence>
<dbReference type="GO" id="GO:0004479">
    <property type="term" value="F:methionyl-tRNA formyltransferase activity"/>
    <property type="evidence" value="ECO:0007669"/>
    <property type="project" value="TreeGrafter"/>
</dbReference>
<dbReference type="InterPro" id="IPR002376">
    <property type="entry name" value="Formyl_transf_N"/>
</dbReference>
<feature type="domain" description="Formyl transferase N-terminal" evidence="1">
    <location>
        <begin position="103"/>
        <end position="215"/>
    </location>
</feature>
<dbReference type="PANTHER" id="PTHR11138:SF5">
    <property type="entry name" value="METHIONYL-TRNA FORMYLTRANSFERASE, MITOCHONDRIAL"/>
    <property type="match status" value="1"/>
</dbReference>
<dbReference type="SUPFAM" id="SSF53328">
    <property type="entry name" value="Formyltransferase"/>
    <property type="match status" value="1"/>
</dbReference>
<dbReference type="GO" id="GO:0005829">
    <property type="term" value="C:cytosol"/>
    <property type="evidence" value="ECO:0007669"/>
    <property type="project" value="TreeGrafter"/>
</dbReference>
<sequence length="255" mass="28973">MTLQIAIVTQDDPFYMPAFFQEFIPKLDEAAIERMTILNLLDEALPEFAMRMFNFYGPVNFTHRSLSYVYRKASDALSTQSYSVASVARNYGISIEERHDINAESYIQWVEDADIDILLSVSAPQIFEERLLNAPSRYCLNVHTAELPKYRGMLPTFWALYHGENEIGTTVHTMVPEIDKGQIVKQQTFPVSADMTLDDAILRGKREGGQLAAEAINEIADGTESTREMTGEGSYFSFPTKSDRKEFQKRGNQLI</sequence>
<evidence type="ECO:0000259" key="1">
    <source>
        <dbReference type="Pfam" id="PF00551"/>
    </source>
</evidence>
<name>A0A897MMS7_9EURY</name>
<keyword evidence="2" id="KW-0808">Transferase</keyword>
<dbReference type="InterPro" id="IPR036477">
    <property type="entry name" value="Formyl_transf_N_sf"/>
</dbReference>
<dbReference type="EMBL" id="CP064786">
    <property type="protein sequence ID" value="QSG01712.1"/>
    <property type="molecule type" value="Genomic_DNA"/>
</dbReference>
<dbReference type="CDD" id="cd08369">
    <property type="entry name" value="FMT_core"/>
    <property type="match status" value="1"/>
</dbReference>
<dbReference type="Pfam" id="PF00551">
    <property type="entry name" value="Formyl_trans_N"/>
    <property type="match status" value="1"/>
</dbReference>
<reference evidence="2" key="1">
    <citation type="submission" date="2020-11" db="EMBL/GenBank/DDBJ databases">
        <title>Carbohydrate-dependent, anaerobic sulfur respiration: A novel catabolism in halophilic archaea.</title>
        <authorList>
            <person name="Sorokin D.Y."/>
            <person name="Messina E."/>
            <person name="Smedile F."/>
            <person name="La Cono V."/>
            <person name="Hallsworth J.E."/>
            <person name="Yakimov M.M."/>
        </authorList>
    </citation>
    <scope>NUCLEOTIDE SEQUENCE</scope>
    <source>
        <strain evidence="2">AArc-S</strain>
    </source>
</reference>
<dbReference type="KEGG" id="hara:AArcS_0483"/>
<proteinExistence type="predicted"/>
<accession>A0A897MMS7</accession>
<organism evidence="2 3">
    <name type="scientific">Natranaeroarchaeum sulfidigenes</name>
    <dbReference type="NCBI Taxonomy" id="2784880"/>
    <lineage>
        <taxon>Archaea</taxon>
        <taxon>Methanobacteriati</taxon>
        <taxon>Methanobacteriota</taxon>
        <taxon>Stenosarchaea group</taxon>
        <taxon>Halobacteria</taxon>
        <taxon>Halobacteriales</taxon>
        <taxon>Natronoarchaeaceae</taxon>
        <taxon>Natranaeroarchaeum</taxon>
    </lineage>
</organism>
<keyword evidence="3" id="KW-1185">Reference proteome</keyword>